<gene>
    <name evidence="2" type="ORF">ABIE21_000433</name>
</gene>
<comment type="caution">
    <text evidence="2">The sequence shown here is derived from an EMBL/GenBank/DDBJ whole genome shotgun (WGS) entry which is preliminary data.</text>
</comment>
<evidence type="ECO:0000313" key="2">
    <source>
        <dbReference type="EMBL" id="MET4580943.1"/>
    </source>
</evidence>
<dbReference type="CDD" id="cd07067">
    <property type="entry name" value="HP_PGM_like"/>
    <property type="match status" value="1"/>
</dbReference>
<protein>
    <submittedName>
        <fullName evidence="2">Serine/threonine-protein phosphatase PGAM5</fullName>
        <ecNumber evidence="2">3.1.3.16</ecNumber>
    </submittedName>
</protein>
<dbReference type="Proteomes" id="UP001549257">
    <property type="component" value="Unassembled WGS sequence"/>
</dbReference>
<dbReference type="PANTHER" id="PTHR20935">
    <property type="entry name" value="PHOSPHOGLYCERATE MUTASE-RELATED"/>
    <property type="match status" value="1"/>
</dbReference>
<dbReference type="Pfam" id="PF00300">
    <property type="entry name" value="His_Phos_1"/>
    <property type="match status" value="2"/>
</dbReference>
<dbReference type="GO" id="GO:0004722">
    <property type="term" value="F:protein serine/threonine phosphatase activity"/>
    <property type="evidence" value="ECO:0007669"/>
    <property type="project" value="UniProtKB-EC"/>
</dbReference>
<keyword evidence="1 2" id="KW-0378">Hydrolase</keyword>
<dbReference type="EMBL" id="JBEPSJ010000001">
    <property type="protein sequence ID" value="MET4580943.1"/>
    <property type="molecule type" value="Genomic_DNA"/>
</dbReference>
<proteinExistence type="predicted"/>
<accession>A0ABV2QIS7</accession>
<sequence>MAHFIYLVRHGEQQDAEYGLPDGPLSPRGRRQAQAIAERLSGVAFTGAWHSPLERASETARIMQERMPALDSKPSALLFDCYPSGPTPDMPRAFESFFGGVTEEQIDAGQAQMADATAEFLAPAAGDRHDLLVTHNFVIGWFVREVLDAPNWRWLGLNQANCGLTVIRVRSAKPPVLVMHNDLGHLPIELRTGLPDRWTV</sequence>
<dbReference type="SMART" id="SM00855">
    <property type="entry name" value="PGAM"/>
    <property type="match status" value="1"/>
</dbReference>
<keyword evidence="3" id="KW-1185">Reference proteome</keyword>
<organism evidence="2 3">
    <name type="scientific">Conyzicola nivalis</name>
    <dbReference type="NCBI Taxonomy" id="1477021"/>
    <lineage>
        <taxon>Bacteria</taxon>
        <taxon>Bacillati</taxon>
        <taxon>Actinomycetota</taxon>
        <taxon>Actinomycetes</taxon>
        <taxon>Micrococcales</taxon>
        <taxon>Microbacteriaceae</taxon>
        <taxon>Conyzicola</taxon>
    </lineage>
</organism>
<dbReference type="PANTHER" id="PTHR20935:SF0">
    <property type="entry name" value="SERINE_THREONINE-PROTEIN PHOSPHATASE PGAM5, MITOCHONDRIAL"/>
    <property type="match status" value="1"/>
</dbReference>
<dbReference type="InterPro" id="IPR051021">
    <property type="entry name" value="Mito_Ser/Thr_phosphatase"/>
</dbReference>
<dbReference type="SUPFAM" id="SSF53254">
    <property type="entry name" value="Phosphoglycerate mutase-like"/>
    <property type="match status" value="1"/>
</dbReference>
<name>A0ABV2QIS7_9MICO</name>
<dbReference type="InterPro" id="IPR029033">
    <property type="entry name" value="His_PPase_superfam"/>
</dbReference>
<reference evidence="2 3" key="1">
    <citation type="submission" date="2024-06" db="EMBL/GenBank/DDBJ databases">
        <title>Sorghum-associated microbial communities from plants grown in Nebraska, USA.</title>
        <authorList>
            <person name="Schachtman D."/>
        </authorList>
    </citation>
    <scope>NUCLEOTIDE SEQUENCE [LARGE SCALE GENOMIC DNA]</scope>
    <source>
        <strain evidence="2 3">2857</strain>
    </source>
</reference>
<evidence type="ECO:0000256" key="1">
    <source>
        <dbReference type="ARBA" id="ARBA00022801"/>
    </source>
</evidence>
<evidence type="ECO:0000313" key="3">
    <source>
        <dbReference type="Proteomes" id="UP001549257"/>
    </source>
</evidence>
<dbReference type="RefSeq" id="WP_354023148.1">
    <property type="nucleotide sequence ID" value="NZ_JBEPSJ010000001.1"/>
</dbReference>
<dbReference type="Gene3D" id="3.40.50.1240">
    <property type="entry name" value="Phosphoglycerate mutase-like"/>
    <property type="match status" value="1"/>
</dbReference>
<dbReference type="EC" id="3.1.3.16" evidence="2"/>
<dbReference type="InterPro" id="IPR013078">
    <property type="entry name" value="His_Pase_superF_clade-1"/>
</dbReference>